<dbReference type="PANTHER" id="PTHR11803:SF58">
    <property type="entry name" value="PROTEIN HMF1-RELATED"/>
    <property type="match status" value="1"/>
</dbReference>
<dbReference type="CDD" id="cd00448">
    <property type="entry name" value="YjgF_YER057c_UK114_family"/>
    <property type="match status" value="1"/>
</dbReference>
<dbReference type="GeneID" id="90039185"/>
<evidence type="ECO:0000313" key="3">
    <source>
        <dbReference type="Proteomes" id="UP001498771"/>
    </source>
</evidence>
<dbReference type="InterPro" id="IPR006056">
    <property type="entry name" value="RidA"/>
</dbReference>
<dbReference type="PANTHER" id="PTHR11803">
    <property type="entry name" value="2-IMINOBUTANOATE/2-IMINOPROPANOATE DEAMINASE RIDA"/>
    <property type="match status" value="1"/>
</dbReference>
<evidence type="ECO:0000256" key="1">
    <source>
        <dbReference type="ARBA" id="ARBA00010552"/>
    </source>
</evidence>
<sequence>MINKPLLSLSSARCSRASLWCRGHQKMSVNAGGLRPSDFRLASQKSSLASPLLSLSLSLTRPFSSSNIAKMPATDPALTIVSTNSSAAPRAPYSQAVKVNDFLYCSGQIPMTPEGVILTEIQPAALQCLNNLKAVLEAGGSSVGKIFKVNVYLTDMEQFGPVNEVYSEFFGEHRPARTCIAIKQLPLGAVIEIECIALA</sequence>
<proteinExistence type="inferred from homology"/>
<dbReference type="RefSeq" id="XP_064765854.1">
    <property type="nucleotide sequence ID" value="XM_064913673.1"/>
</dbReference>
<dbReference type="EMBL" id="JBBJBU010000015">
    <property type="protein sequence ID" value="KAK7202821.1"/>
    <property type="molecule type" value="Genomic_DNA"/>
</dbReference>
<evidence type="ECO:0000313" key="2">
    <source>
        <dbReference type="EMBL" id="KAK7202821.1"/>
    </source>
</evidence>
<organism evidence="2 3">
    <name type="scientific">Myxozyma melibiosi</name>
    <dbReference type="NCBI Taxonomy" id="54550"/>
    <lineage>
        <taxon>Eukaryota</taxon>
        <taxon>Fungi</taxon>
        <taxon>Dikarya</taxon>
        <taxon>Ascomycota</taxon>
        <taxon>Saccharomycotina</taxon>
        <taxon>Lipomycetes</taxon>
        <taxon>Lipomycetales</taxon>
        <taxon>Lipomycetaceae</taxon>
        <taxon>Myxozyma</taxon>
    </lineage>
</organism>
<dbReference type="InterPro" id="IPR006175">
    <property type="entry name" value="YjgF/YER057c/UK114"/>
</dbReference>
<dbReference type="InterPro" id="IPR035959">
    <property type="entry name" value="RutC-like_sf"/>
</dbReference>
<accession>A0ABR1EYY6</accession>
<reference evidence="2 3" key="1">
    <citation type="submission" date="2024-03" db="EMBL/GenBank/DDBJ databases">
        <title>Genome-scale model development and genomic sequencing of the oleaginous clade Lipomyces.</title>
        <authorList>
            <consortium name="Lawrence Berkeley National Laboratory"/>
            <person name="Czajka J.J."/>
            <person name="Han Y."/>
            <person name="Kim J."/>
            <person name="Mondo S.J."/>
            <person name="Hofstad B.A."/>
            <person name="Robles A."/>
            <person name="Haridas S."/>
            <person name="Riley R."/>
            <person name="LaButti K."/>
            <person name="Pangilinan J."/>
            <person name="Andreopoulos W."/>
            <person name="Lipzen A."/>
            <person name="Yan J."/>
            <person name="Wang M."/>
            <person name="Ng V."/>
            <person name="Grigoriev I.V."/>
            <person name="Spatafora J.W."/>
            <person name="Magnuson J.K."/>
            <person name="Baker S.E."/>
            <person name="Pomraning K.R."/>
        </authorList>
    </citation>
    <scope>NUCLEOTIDE SEQUENCE [LARGE SCALE GENOMIC DNA]</scope>
    <source>
        <strain evidence="2 3">Phaff 52-87</strain>
    </source>
</reference>
<gene>
    <name evidence="2" type="ORF">BZA70DRAFT_285103</name>
</gene>
<dbReference type="NCBIfam" id="TIGR00004">
    <property type="entry name" value="Rid family detoxifying hydrolase"/>
    <property type="match status" value="1"/>
</dbReference>
<dbReference type="Pfam" id="PF01042">
    <property type="entry name" value="Ribonuc_L-PSP"/>
    <property type="match status" value="1"/>
</dbReference>
<comment type="similarity">
    <text evidence="1">Belongs to the RutC family.</text>
</comment>
<dbReference type="Proteomes" id="UP001498771">
    <property type="component" value="Unassembled WGS sequence"/>
</dbReference>
<protein>
    <submittedName>
        <fullName evidence="2">Translation initiation inhibitor</fullName>
    </submittedName>
</protein>
<comment type="caution">
    <text evidence="2">The sequence shown here is derived from an EMBL/GenBank/DDBJ whole genome shotgun (WGS) entry which is preliminary data.</text>
</comment>
<dbReference type="Gene3D" id="3.30.1330.40">
    <property type="entry name" value="RutC-like"/>
    <property type="match status" value="1"/>
</dbReference>
<dbReference type="SUPFAM" id="SSF55298">
    <property type="entry name" value="YjgF-like"/>
    <property type="match status" value="1"/>
</dbReference>
<keyword evidence="3" id="KW-1185">Reference proteome</keyword>
<name>A0ABR1EYY6_9ASCO</name>